<dbReference type="STRING" id="1458307.OSB_12470"/>
<sequence length="654" mass="72784">MANVIAMTPPDHPTVTVRTKMSEGGRKFRNKFNIREIEEIRNVPLYVNVMFEQQIEEHADDSPFTDLELAKFYMSLVKSKIDTSQINIFSSKIATKWSAALPKRYLNAAHNFAESEWSAMGIANDKAKGKTNVMGTFGFDDLKTYAYDSIKNVNDNYTPVLLRHGKNLVRVVRNPQAEREEMDFLSPRSLRPIVHDYAPFFVDQGGEMQSCSAPMDVVEELYYGNYTFPCLTQIATHPLFASDGDLISTNGYDEDTGIYMSLPANLRMLNIPRIPTQLDIDEALETLLDLFGDFPFDGEDCRPDGETLYADDVPASMANFLAMLLTPFCRQMIDGPLPMAFITKPKVATGASLLAEGAYRIVAGASEPSAALPSNEEERRKLIFASLRAPKPFMWFDNVSGEIVSDALASVLTATTFEGRILGQSSMATVAVNAMTIMTSNNARLNEDLKRRAFLIRLDAQMENPKARTTFKYSLEGGHIAKHREELLCAALTLVKAWVFAGMPAPQNAPHMASFGEWVRVLGGVLEHAGITTFLSNEDQKDRVASINEAEGINDLVAVWWEKANDAAQRNVSNEMLVGGDEGLVDLCFTEDIALEGVRKTKRDADVIYDATAMGKFLAQYADAYFNLDGVEVRLEKAGTRQRRTVWKLTPKVT</sequence>
<reference evidence="1 2" key="1">
    <citation type="journal article" date="2015" name="Genome Announc.">
        <title>Closed Genome Sequence of Octadecabacter temperatus SB1, the First Mesophilic Species of the Genus Octadecabacter.</title>
        <authorList>
            <person name="Voget S."/>
            <person name="Billerbeck S."/>
            <person name="Simon M."/>
            <person name="Daniel R."/>
        </authorList>
    </citation>
    <scope>NUCLEOTIDE SEQUENCE [LARGE SCALE GENOMIC DNA]</scope>
    <source>
        <strain evidence="1 2">SB1</strain>
    </source>
</reference>
<dbReference type="Proteomes" id="UP000067444">
    <property type="component" value="Chromosome"/>
</dbReference>
<dbReference type="OrthoDB" id="9763644at2"/>
<dbReference type="EMBL" id="CP012160">
    <property type="protein sequence ID" value="AKS45802.1"/>
    <property type="molecule type" value="Genomic_DNA"/>
</dbReference>
<name>A0A0K0Y4P0_9RHOB</name>
<protein>
    <submittedName>
        <fullName evidence="1">Uncharacterized protein</fullName>
    </submittedName>
</protein>
<accession>A0A0K0Y4P0</accession>
<organism evidence="1 2">
    <name type="scientific">Octadecabacter temperatus</name>
    <dbReference type="NCBI Taxonomy" id="1458307"/>
    <lineage>
        <taxon>Bacteria</taxon>
        <taxon>Pseudomonadati</taxon>
        <taxon>Pseudomonadota</taxon>
        <taxon>Alphaproteobacteria</taxon>
        <taxon>Rhodobacterales</taxon>
        <taxon>Roseobacteraceae</taxon>
        <taxon>Octadecabacter</taxon>
    </lineage>
</organism>
<gene>
    <name evidence="1" type="ORF">OSB_12470</name>
</gene>
<evidence type="ECO:0000313" key="1">
    <source>
        <dbReference type="EMBL" id="AKS45802.1"/>
    </source>
</evidence>
<dbReference type="KEGG" id="otm:OSB_12470"/>
<evidence type="ECO:0000313" key="2">
    <source>
        <dbReference type="Proteomes" id="UP000067444"/>
    </source>
</evidence>
<keyword evidence="2" id="KW-1185">Reference proteome</keyword>
<proteinExistence type="predicted"/>
<dbReference type="RefSeq" id="WP_049834157.1">
    <property type="nucleotide sequence ID" value="NZ_CP012160.1"/>
</dbReference>
<dbReference type="AlphaFoldDB" id="A0A0K0Y4P0"/>